<sequence>MLEQFAHPFVMLFKFSPCEQELRGRIPQSRFLKALHKVLSTFAFILQIQDLMLLSLSSAGPQYFSPADEGSHNGVWENATGNLLQTFPTIKREYGGLAEKPEMHCPSSKWSPDDKYVARVSLVSRLASTSSQAWAWKQRKASRLKLLSTLNGDRSATWMGRPQRATSATQKTFSSTGHRKLRINLLA</sequence>
<dbReference type="AlphaFoldDB" id="A0A0C9WM59"/>
<keyword evidence="2" id="KW-1185">Reference proteome</keyword>
<dbReference type="OrthoDB" id="10250414at2759"/>
<protein>
    <submittedName>
        <fullName evidence="1">Unplaced genomic scaffold K443scaffold_147, whole genome shotgun sequence</fullName>
    </submittedName>
</protein>
<dbReference type="Proteomes" id="UP000054477">
    <property type="component" value="Unassembled WGS sequence"/>
</dbReference>
<gene>
    <name evidence="1" type="ORF">K443DRAFT_226634</name>
</gene>
<proteinExistence type="predicted"/>
<reference evidence="1 2" key="1">
    <citation type="submission" date="2014-04" db="EMBL/GenBank/DDBJ databases">
        <authorList>
            <consortium name="DOE Joint Genome Institute"/>
            <person name="Kuo A."/>
            <person name="Kohler A."/>
            <person name="Nagy L.G."/>
            <person name="Floudas D."/>
            <person name="Copeland A."/>
            <person name="Barry K.W."/>
            <person name="Cichocki N."/>
            <person name="Veneault-Fourrey C."/>
            <person name="LaButti K."/>
            <person name="Lindquist E.A."/>
            <person name="Lipzen A."/>
            <person name="Lundell T."/>
            <person name="Morin E."/>
            <person name="Murat C."/>
            <person name="Sun H."/>
            <person name="Tunlid A."/>
            <person name="Henrissat B."/>
            <person name="Grigoriev I.V."/>
            <person name="Hibbett D.S."/>
            <person name="Martin F."/>
            <person name="Nordberg H.P."/>
            <person name="Cantor M.N."/>
            <person name="Hua S.X."/>
        </authorList>
    </citation>
    <scope>NUCLEOTIDE SEQUENCE [LARGE SCALE GENOMIC DNA]</scope>
    <source>
        <strain evidence="1 2">LaAM-08-1</strain>
    </source>
</reference>
<evidence type="ECO:0000313" key="2">
    <source>
        <dbReference type="Proteomes" id="UP000054477"/>
    </source>
</evidence>
<dbReference type="STRING" id="1095629.A0A0C9WM59"/>
<dbReference type="EMBL" id="KN838682">
    <property type="protein sequence ID" value="KIJ97849.1"/>
    <property type="molecule type" value="Genomic_DNA"/>
</dbReference>
<accession>A0A0C9WM59</accession>
<name>A0A0C9WM59_9AGAR</name>
<evidence type="ECO:0000313" key="1">
    <source>
        <dbReference type="EMBL" id="KIJ97849.1"/>
    </source>
</evidence>
<organism evidence="1 2">
    <name type="scientific">Laccaria amethystina LaAM-08-1</name>
    <dbReference type="NCBI Taxonomy" id="1095629"/>
    <lineage>
        <taxon>Eukaryota</taxon>
        <taxon>Fungi</taxon>
        <taxon>Dikarya</taxon>
        <taxon>Basidiomycota</taxon>
        <taxon>Agaricomycotina</taxon>
        <taxon>Agaricomycetes</taxon>
        <taxon>Agaricomycetidae</taxon>
        <taxon>Agaricales</taxon>
        <taxon>Agaricineae</taxon>
        <taxon>Hydnangiaceae</taxon>
        <taxon>Laccaria</taxon>
    </lineage>
</organism>
<reference evidence="2" key="2">
    <citation type="submission" date="2015-01" db="EMBL/GenBank/DDBJ databases">
        <title>Evolutionary Origins and Diversification of the Mycorrhizal Mutualists.</title>
        <authorList>
            <consortium name="DOE Joint Genome Institute"/>
            <consortium name="Mycorrhizal Genomics Consortium"/>
            <person name="Kohler A."/>
            <person name="Kuo A."/>
            <person name="Nagy L.G."/>
            <person name="Floudas D."/>
            <person name="Copeland A."/>
            <person name="Barry K.W."/>
            <person name="Cichocki N."/>
            <person name="Veneault-Fourrey C."/>
            <person name="LaButti K."/>
            <person name="Lindquist E.A."/>
            <person name="Lipzen A."/>
            <person name="Lundell T."/>
            <person name="Morin E."/>
            <person name="Murat C."/>
            <person name="Riley R."/>
            <person name="Ohm R."/>
            <person name="Sun H."/>
            <person name="Tunlid A."/>
            <person name="Henrissat B."/>
            <person name="Grigoriev I.V."/>
            <person name="Hibbett D.S."/>
            <person name="Martin F."/>
        </authorList>
    </citation>
    <scope>NUCLEOTIDE SEQUENCE [LARGE SCALE GENOMIC DNA]</scope>
    <source>
        <strain evidence="2">LaAM-08-1</strain>
    </source>
</reference>
<dbReference type="HOGENOM" id="CLU_1447907_0_0_1"/>